<name>A0ABN9VM02_9DINO</name>
<gene>
    <name evidence="1" type="ORF">PCOR1329_LOCUS58569</name>
</gene>
<organism evidence="1 2">
    <name type="scientific">Prorocentrum cordatum</name>
    <dbReference type="NCBI Taxonomy" id="2364126"/>
    <lineage>
        <taxon>Eukaryota</taxon>
        <taxon>Sar</taxon>
        <taxon>Alveolata</taxon>
        <taxon>Dinophyceae</taxon>
        <taxon>Prorocentrales</taxon>
        <taxon>Prorocentraceae</taxon>
        <taxon>Prorocentrum</taxon>
    </lineage>
</organism>
<dbReference type="Proteomes" id="UP001189429">
    <property type="component" value="Unassembled WGS sequence"/>
</dbReference>
<evidence type="ECO:0000313" key="1">
    <source>
        <dbReference type="EMBL" id="CAK0873317.1"/>
    </source>
</evidence>
<sequence length="51" mass="5524">EGGAAPQQDGRADGLRLEKMAGTIGYIRIHHAAEDADDDECDQKKKAKNKT</sequence>
<keyword evidence="2" id="KW-1185">Reference proteome</keyword>
<evidence type="ECO:0000313" key="2">
    <source>
        <dbReference type="Proteomes" id="UP001189429"/>
    </source>
</evidence>
<dbReference type="EMBL" id="CAUYUJ010017269">
    <property type="protein sequence ID" value="CAK0873317.1"/>
    <property type="molecule type" value="Genomic_DNA"/>
</dbReference>
<reference evidence="1" key="1">
    <citation type="submission" date="2023-10" db="EMBL/GenBank/DDBJ databases">
        <authorList>
            <person name="Chen Y."/>
            <person name="Shah S."/>
            <person name="Dougan E. K."/>
            <person name="Thang M."/>
            <person name="Chan C."/>
        </authorList>
    </citation>
    <scope>NUCLEOTIDE SEQUENCE [LARGE SCALE GENOMIC DNA]</scope>
</reference>
<comment type="caution">
    <text evidence="1">The sequence shown here is derived from an EMBL/GenBank/DDBJ whole genome shotgun (WGS) entry which is preliminary data.</text>
</comment>
<feature type="non-terminal residue" evidence="1">
    <location>
        <position position="1"/>
    </location>
</feature>
<accession>A0ABN9VM02</accession>
<feature type="non-terminal residue" evidence="1">
    <location>
        <position position="51"/>
    </location>
</feature>
<protein>
    <submittedName>
        <fullName evidence="1">Uncharacterized protein</fullName>
    </submittedName>
</protein>
<proteinExistence type="predicted"/>